<dbReference type="Proteomes" id="UP000032361">
    <property type="component" value="Unassembled WGS sequence"/>
</dbReference>
<reference evidence="1 2" key="1">
    <citation type="journal article" date="2015" name="Antonie Van Leeuwenhoek">
        <title>Tamlana nanhaiensis sp. nov., isolated from surface seawater collected from the South China Sea.</title>
        <authorList>
            <person name="Liu X."/>
            <person name="Lai Q."/>
            <person name="Du Y."/>
            <person name="Li G."/>
            <person name="Sun F."/>
            <person name="Shao Z."/>
        </authorList>
    </citation>
    <scope>NUCLEOTIDE SEQUENCE [LARGE SCALE GENOMIC DNA]</scope>
    <source>
        <strain evidence="1 2">FHC16</strain>
    </source>
</reference>
<comment type="caution">
    <text evidence="1">The sequence shown here is derived from an EMBL/GenBank/DDBJ whole genome shotgun (WGS) entry which is preliminary data.</text>
</comment>
<accession>A0A0D7VXX4</accession>
<organism evidence="1 2">
    <name type="scientific">Neotamlana nanhaiensis</name>
    <dbReference type="NCBI Taxonomy" id="1382798"/>
    <lineage>
        <taxon>Bacteria</taxon>
        <taxon>Pseudomonadati</taxon>
        <taxon>Bacteroidota</taxon>
        <taxon>Flavobacteriia</taxon>
        <taxon>Flavobacteriales</taxon>
        <taxon>Flavobacteriaceae</taxon>
        <taxon>Neotamlana</taxon>
    </lineage>
</organism>
<protein>
    <submittedName>
        <fullName evidence="1">Uncharacterized protein</fullName>
    </submittedName>
</protein>
<gene>
    <name evidence="1" type="ORF">PK35_15655</name>
</gene>
<proteinExistence type="predicted"/>
<dbReference type="EMBL" id="JTDV01000016">
    <property type="protein sequence ID" value="KJD31268.1"/>
    <property type="molecule type" value="Genomic_DNA"/>
</dbReference>
<dbReference type="STRING" id="1382798.PK35_15655"/>
<name>A0A0D7VXX4_9FLAO</name>
<evidence type="ECO:0000313" key="2">
    <source>
        <dbReference type="Proteomes" id="UP000032361"/>
    </source>
</evidence>
<dbReference type="AlphaFoldDB" id="A0A0D7VXX4"/>
<evidence type="ECO:0000313" key="1">
    <source>
        <dbReference type="EMBL" id="KJD31268.1"/>
    </source>
</evidence>
<keyword evidence="2" id="KW-1185">Reference proteome</keyword>
<dbReference type="PATRIC" id="fig|1382798.3.peg.1698"/>
<sequence>MSFFIGNAQWTKGKGNGYYKLSFWYLESDKHFTDTGKTDPNVTRGQVNASFYGAYGITNKLDAIVYFPFFSSTYENDVISGTTGETISSGETVNSIGDIDIAVRLKLLKTKRLALSTSLVFGLPTGNSQGGSDGSFQTGDGEFNQLLKVNLGTPFKLLNAPFYAKTYVGFNNRTNGFSDEFRTGLEIGGNFFNRKIWLIARSQIVESMQNGSLNAQNSQGSIFANNIEYTNIGGEIAYYITKKLGVSLNYTHPISGRIIYANASISGGIFFDVK</sequence>